<name>A0A0B2RU33_GLYSO</name>
<dbReference type="GO" id="GO:0004842">
    <property type="term" value="F:ubiquitin-protein transferase activity"/>
    <property type="evidence" value="ECO:0007669"/>
    <property type="project" value="InterPro"/>
</dbReference>
<dbReference type="GO" id="GO:0016567">
    <property type="term" value="P:protein ubiquitination"/>
    <property type="evidence" value="ECO:0007669"/>
    <property type="project" value="UniProtKB-UniPathway"/>
</dbReference>
<dbReference type="Pfam" id="PF18346">
    <property type="entry name" value="SH3_15"/>
    <property type="match status" value="2"/>
</dbReference>
<dbReference type="GO" id="GO:0009788">
    <property type="term" value="P:negative regulation of abscisic acid-activated signaling pathway"/>
    <property type="evidence" value="ECO:0007669"/>
    <property type="project" value="TreeGrafter"/>
</dbReference>
<reference evidence="9" key="1">
    <citation type="submission" date="2014-07" db="EMBL/GenBank/DDBJ databases">
        <title>Identification of a novel salt tolerance gene in wild soybean by whole-genome sequencing.</title>
        <authorList>
            <person name="Lam H.-M."/>
            <person name="Qi X."/>
            <person name="Li M.-W."/>
            <person name="Liu X."/>
            <person name="Xie M."/>
            <person name="Ni M."/>
            <person name="Xu X."/>
        </authorList>
    </citation>
    <scope>NUCLEOTIDE SEQUENCE [LARGE SCALE GENOMIC DNA]</scope>
    <source>
        <tissue evidence="9">Root</tissue>
    </source>
</reference>
<keyword evidence="5" id="KW-0863">Zinc-finger</keyword>
<evidence type="ECO:0000256" key="1">
    <source>
        <dbReference type="ARBA" id="ARBA00004906"/>
    </source>
</evidence>
<dbReference type="GO" id="GO:0008270">
    <property type="term" value="F:zinc ion binding"/>
    <property type="evidence" value="ECO:0007669"/>
    <property type="project" value="UniProtKB-KW"/>
</dbReference>
<proteinExistence type="predicted"/>
<keyword evidence="3" id="KW-0479">Metal-binding</keyword>
<dbReference type="GO" id="GO:0006952">
    <property type="term" value="P:defense response"/>
    <property type="evidence" value="ECO:0007669"/>
    <property type="project" value="InterPro"/>
</dbReference>
<evidence type="ECO:0000313" key="9">
    <source>
        <dbReference type="EMBL" id="KHN35307.1"/>
    </source>
</evidence>
<dbReference type="EMBL" id="KN648498">
    <property type="protein sequence ID" value="KHN35307.1"/>
    <property type="molecule type" value="Genomic_DNA"/>
</dbReference>
<dbReference type="UniPathway" id="UPA00143"/>
<evidence type="ECO:0000256" key="3">
    <source>
        <dbReference type="ARBA" id="ARBA00022723"/>
    </source>
</evidence>
<evidence type="ECO:0000256" key="4">
    <source>
        <dbReference type="ARBA" id="ARBA00022737"/>
    </source>
</evidence>
<evidence type="ECO:0000259" key="8">
    <source>
        <dbReference type="Pfam" id="PF18346"/>
    </source>
</evidence>
<feature type="domain" description="Mind bomb SH3 repeat" evidence="8">
    <location>
        <begin position="241"/>
        <end position="348"/>
    </location>
</feature>
<evidence type="ECO:0000256" key="2">
    <source>
        <dbReference type="ARBA" id="ARBA00022679"/>
    </source>
</evidence>
<evidence type="ECO:0000256" key="7">
    <source>
        <dbReference type="ARBA" id="ARBA00022833"/>
    </source>
</evidence>
<dbReference type="GO" id="GO:0045324">
    <property type="term" value="P:late endosome to vacuole transport"/>
    <property type="evidence" value="ECO:0007669"/>
    <property type="project" value="TreeGrafter"/>
</dbReference>
<comment type="pathway">
    <text evidence="1">Protein modification; protein ubiquitination.</text>
</comment>
<keyword evidence="7" id="KW-0862">Zinc</keyword>
<feature type="domain" description="Mind bomb SH3 repeat" evidence="8">
    <location>
        <begin position="7"/>
        <end position="117"/>
    </location>
</feature>
<dbReference type="PANTHER" id="PTHR46960">
    <property type="entry name" value="E3 UBIQUITIN-PROTEIN LIGASE KEG"/>
    <property type="match status" value="1"/>
</dbReference>
<dbReference type="GO" id="GO:0005769">
    <property type="term" value="C:early endosome"/>
    <property type="evidence" value="ECO:0007669"/>
    <property type="project" value="TreeGrafter"/>
</dbReference>
<keyword evidence="2" id="KW-0808">Transferase</keyword>
<dbReference type="GO" id="GO:0009738">
    <property type="term" value="P:abscisic acid-activated signaling pathway"/>
    <property type="evidence" value="ECO:0007669"/>
    <property type="project" value="InterPro"/>
</dbReference>
<keyword evidence="6" id="KW-0833">Ubl conjugation pathway</keyword>
<accession>A0A0B2RU33</accession>
<dbReference type="InterPro" id="IPR044584">
    <property type="entry name" value="KEG"/>
</dbReference>
<protein>
    <submittedName>
        <fullName evidence="9">E3 ubiquitin-protein ligase KEG</fullName>
    </submittedName>
</protein>
<gene>
    <name evidence="9" type="ORF">glysoja_039654</name>
</gene>
<dbReference type="InterPro" id="IPR040847">
    <property type="entry name" value="SH3_15"/>
</dbReference>
<dbReference type="GO" id="GO:0005802">
    <property type="term" value="C:trans-Golgi network"/>
    <property type="evidence" value="ECO:0007669"/>
    <property type="project" value="TreeGrafter"/>
</dbReference>
<sequence>MERVQEFKIGDWVCIRPFLTSTKYGLGSVTLGSIGIVYCIRPDSSLLIELSYLPTSWHCEPEEVEHVVPFRIGDRKCVKRSVAEPRYAWGGETHHSVGKIREVEGDGLLIIDIPNRQENDGNWVRVKASVSAPRYGWEDVTRNSIGVIHNLEEDGDMGIAFCFRNELFPFSVSDGEKVPRFEVGQEIRVMPSVNQPRLGWLNESPSTVGKTARIDLDGALNVGRQSLWKVSPGDVEQLPGFEVGEWVCSKPSPGSRSSSDLNGASCIAVVHSVQDSGPLTHYTEAEKVPCFKVGQYVRLRTSLVEPRWGWRGSRPESQCVLTGIHADGEVKAAFFGLPGLWRGDPADLEIEQMFMLPFVESKKGG</sequence>
<keyword evidence="4" id="KW-0677">Repeat</keyword>
<evidence type="ECO:0000256" key="6">
    <source>
        <dbReference type="ARBA" id="ARBA00022786"/>
    </source>
</evidence>
<evidence type="ECO:0000256" key="5">
    <source>
        <dbReference type="ARBA" id="ARBA00022771"/>
    </source>
</evidence>
<dbReference type="AlphaFoldDB" id="A0A0B2RU33"/>
<dbReference type="PANTHER" id="PTHR46960:SF1">
    <property type="entry name" value="E3 UBIQUITIN-PROTEIN LIGASE KEG"/>
    <property type="match status" value="1"/>
</dbReference>
<organism evidence="9">
    <name type="scientific">Glycine soja</name>
    <name type="common">Wild soybean</name>
    <dbReference type="NCBI Taxonomy" id="3848"/>
    <lineage>
        <taxon>Eukaryota</taxon>
        <taxon>Viridiplantae</taxon>
        <taxon>Streptophyta</taxon>
        <taxon>Embryophyta</taxon>
        <taxon>Tracheophyta</taxon>
        <taxon>Spermatophyta</taxon>
        <taxon>Magnoliopsida</taxon>
        <taxon>eudicotyledons</taxon>
        <taxon>Gunneridae</taxon>
        <taxon>Pentapetalae</taxon>
        <taxon>rosids</taxon>
        <taxon>fabids</taxon>
        <taxon>Fabales</taxon>
        <taxon>Fabaceae</taxon>
        <taxon>Papilionoideae</taxon>
        <taxon>50 kb inversion clade</taxon>
        <taxon>NPAAA clade</taxon>
        <taxon>indigoferoid/millettioid clade</taxon>
        <taxon>Phaseoleae</taxon>
        <taxon>Glycine</taxon>
        <taxon>Glycine subgen. Soja</taxon>
    </lineage>
</organism>
<dbReference type="Proteomes" id="UP000053555">
    <property type="component" value="Unassembled WGS sequence"/>
</dbReference>